<evidence type="ECO:0000313" key="3">
    <source>
        <dbReference type="Proteomes" id="UP000199310"/>
    </source>
</evidence>
<dbReference type="STRING" id="29529.SAMN04488122_4174"/>
<gene>
    <name evidence="2" type="ORF">SAMN04488122_4174</name>
</gene>
<dbReference type="OrthoDB" id="759747at2"/>
<dbReference type="GO" id="GO:0003700">
    <property type="term" value="F:DNA-binding transcription factor activity"/>
    <property type="evidence" value="ECO:0007669"/>
    <property type="project" value="InterPro"/>
</dbReference>
<dbReference type="PROSITE" id="PS50995">
    <property type="entry name" value="HTH_MARR_2"/>
    <property type="match status" value="1"/>
</dbReference>
<dbReference type="InterPro" id="IPR036388">
    <property type="entry name" value="WH-like_DNA-bd_sf"/>
</dbReference>
<keyword evidence="2" id="KW-0238">DNA-binding</keyword>
<dbReference type="InterPro" id="IPR036390">
    <property type="entry name" value="WH_DNA-bd_sf"/>
</dbReference>
<dbReference type="SUPFAM" id="SSF46785">
    <property type="entry name" value="Winged helix' DNA-binding domain"/>
    <property type="match status" value="1"/>
</dbReference>
<dbReference type="RefSeq" id="WP_089897657.1">
    <property type="nucleotide sequence ID" value="NZ_FOJG01000002.1"/>
</dbReference>
<dbReference type="EMBL" id="FOJG01000002">
    <property type="protein sequence ID" value="SEW51220.1"/>
    <property type="molecule type" value="Genomic_DNA"/>
</dbReference>
<dbReference type="PANTHER" id="PTHR33164">
    <property type="entry name" value="TRANSCRIPTIONAL REGULATOR, MARR FAMILY"/>
    <property type="match status" value="1"/>
</dbReference>
<dbReference type="GO" id="GO:0003677">
    <property type="term" value="F:DNA binding"/>
    <property type="evidence" value="ECO:0007669"/>
    <property type="project" value="UniProtKB-KW"/>
</dbReference>
<feature type="domain" description="HTH marR-type" evidence="1">
    <location>
        <begin position="9"/>
        <end position="145"/>
    </location>
</feature>
<reference evidence="3" key="1">
    <citation type="submission" date="2016-10" db="EMBL/GenBank/DDBJ databases">
        <authorList>
            <person name="Varghese N."/>
            <person name="Submissions S."/>
        </authorList>
    </citation>
    <scope>NUCLEOTIDE SEQUENCE [LARGE SCALE GENOMIC DNA]</scope>
    <source>
        <strain evidence="3">DSM 3695</strain>
    </source>
</reference>
<proteinExistence type="predicted"/>
<dbReference type="Gene3D" id="1.10.10.10">
    <property type="entry name" value="Winged helix-like DNA-binding domain superfamily/Winged helix DNA-binding domain"/>
    <property type="match status" value="1"/>
</dbReference>
<dbReference type="GO" id="GO:0006950">
    <property type="term" value="P:response to stress"/>
    <property type="evidence" value="ECO:0007669"/>
    <property type="project" value="TreeGrafter"/>
</dbReference>
<evidence type="ECO:0000313" key="2">
    <source>
        <dbReference type="EMBL" id="SEW51220.1"/>
    </source>
</evidence>
<accession>A0A1I0S6P1</accession>
<dbReference type="Pfam" id="PF01047">
    <property type="entry name" value="MarR"/>
    <property type="match status" value="1"/>
</dbReference>
<dbReference type="InterPro" id="IPR039422">
    <property type="entry name" value="MarR/SlyA-like"/>
</dbReference>
<dbReference type="PANTHER" id="PTHR33164:SF57">
    <property type="entry name" value="MARR-FAMILY TRANSCRIPTIONAL REGULATOR"/>
    <property type="match status" value="1"/>
</dbReference>
<sequence>MNLVTELEELALATRLKRLGERLSQDVSQIYKESDLDFEAKWYLILELLSREKVMAVTEIATSLQLSHAAVVQFTEQMLTHGLIKTTVDPKDARRRLISLTPAGKQMHKKIGPVLLVIKEENKKWLAEASADLLQLLSELEKSLDERSMYKRIKISLVEQSSR</sequence>
<protein>
    <submittedName>
        <fullName evidence="2">DNA-binding transcriptional regulator, MarR family</fullName>
    </submittedName>
</protein>
<dbReference type="InterPro" id="IPR000835">
    <property type="entry name" value="HTH_MarR-typ"/>
</dbReference>
<dbReference type="SMART" id="SM00347">
    <property type="entry name" value="HTH_MARR"/>
    <property type="match status" value="1"/>
</dbReference>
<dbReference type="AlphaFoldDB" id="A0A1I0S6P1"/>
<organism evidence="2 3">
    <name type="scientific">Chitinophaga arvensicola</name>
    <dbReference type="NCBI Taxonomy" id="29529"/>
    <lineage>
        <taxon>Bacteria</taxon>
        <taxon>Pseudomonadati</taxon>
        <taxon>Bacteroidota</taxon>
        <taxon>Chitinophagia</taxon>
        <taxon>Chitinophagales</taxon>
        <taxon>Chitinophagaceae</taxon>
        <taxon>Chitinophaga</taxon>
    </lineage>
</organism>
<dbReference type="Proteomes" id="UP000199310">
    <property type="component" value="Unassembled WGS sequence"/>
</dbReference>
<evidence type="ECO:0000259" key="1">
    <source>
        <dbReference type="PROSITE" id="PS50995"/>
    </source>
</evidence>
<keyword evidence="3" id="KW-1185">Reference proteome</keyword>
<name>A0A1I0S6P1_9BACT</name>